<feature type="domain" description="HTH araC/xylS-type" evidence="5">
    <location>
        <begin position="215"/>
        <end position="314"/>
    </location>
</feature>
<keyword evidence="1" id="KW-0805">Transcription regulation</keyword>
<dbReference type="STRING" id="1150368.SAMN02927921_00482"/>
<dbReference type="Pfam" id="PF12833">
    <property type="entry name" value="HTH_18"/>
    <property type="match status" value="1"/>
</dbReference>
<dbReference type="PRINTS" id="PR00032">
    <property type="entry name" value="HTHARAC"/>
</dbReference>
<evidence type="ECO:0000313" key="6">
    <source>
        <dbReference type="EMBL" id="SFW19573.1"/>
    </source>
</evidence>
<dbReference type="SUPFAM" id="SSF55785">
    <property type="entry name" value="PYP-like sensor domain (PAS domain)"/>
    <property type="match status" value="1"/>
</dbReference>
<dbReference type="InterPro" id="IPR018062">
    <property type="entry name" value="HTH_AraC-typ_CS"/>
</dbReference>
<dbReference type="RefSeq" id="WP_072315772.1">
    <property type="nucleotide sequence ID" value="NZ_FPJE01000002.1"/>
</dbReference>
<evidence type="ECO:0000259" key="5">
    <source>
        <dbReference type="PROSITE" id="PS01124"/>
    </source>
</evidence>
<dbReference type="InterPro" id="IPR018060">
    <property type="entry name" value="HTH_AraC"/>
</dbReference>
<dbReference type="GO" id="GO:0003700">
    <property type="term" value="F:DNA-binding transcription factor activity"/>
    <property type="evidence" value="ECO:0007669"/>
    <property type="project" value="InterPro"/>
</dbReference>
<dbReference type="EMBL" id="FPJE01000002">
    <property type="protein sequence ID" value="SFW19573.1"/>
    <property type="molecule type" value="Genomic_DNA"/>
</dbReference>
<dbReference type="PROSITE" id="PS01124">
    <property type="entry name" value="HTH_ARAC_FAMILY_2"/>
    <property type="match status" value="1"/>
</dbReference>
<dbReference type="CDD" id="cd00130">
    <property type="entry name" value="PAS"/>
    <property type="match status" value="1"/>
</dbReference>
<organism evidence="6 7">
    <name type="scientific">Sinomicrobium oceani</name>
    <dbReference type="NCBI Taxonomy" id="1150368"/>
    <lineage>
        <taxon>Bacteria</taxon>
        <taxon>Pseudomonadati</taxon>
        <taxon>Bacteroidota</taxon>
        <taxon>Flavobacteriia</taxon>
        <taxon>Flavobacteriales</taxon>
        <taxon>Flavobacteriaceae</taxon>
        <taxon>Sinomicrobium</taxon>
    </lineage>
</organism>
<reference evidence="6 7" key="1">
    <citation type="submission" date="2016-11" db="EMBL/GenBank/DDBJ databases">
        <authorList>
            <person name="Jaros S."/>
            <person name="Januszkiewicz K."/>
            <person name="Wedrychowicz H."/>
        </authorList>
    </citation>
    <scope>NUCLEOTIDE SEQUENCE [LARGE SCALE GENOMIC DNA]</scope>
    <source>
        <strain evidence="6 7">CGMCC 1.12145</strain>
    </source>
</reference>
<dbReference type="InterPro" id="IPR020449">
    <property type="entry name" value="Tscrpt_reg_AraC-type_HTH"/>
</dbReference>
<dbReference type="PANTHER" id="PTHR47893">
    <property type="entry name" value="REGULATORY PROTEIN PCHR"/>
    <property type="match status" value="1"/>
</dbReference>
<dbReference type="Proteomes" id="UP000182248">
    <property type="component" value="Unassembled WGS sequence"/>
</dbReference>
<dbReference type="Gene3D" id="1.10.10.60">
    <property type="entry name" value="Homeodomain-like"/>
    <property type="match status" value="1"/>
</dbReference>
<evidence type="ECO:0000256" key="3">
    <source>
        <dbReference type="ARBA" id="ARBA00023163"/>
    </source>
</evidence>
<name>A0A1K1M8W3_9FLAO</name>
<dbReference type="SMART" id="SM00342">
    <property type="entry name" value="HTH_ARAC"/>
    <property type="match status" value="1"/>
</dbReference>
<sequence length="334" mass="38964">MKPEDINEKRMQDLYHMLIAISRGNFSCKIARTGCNDQLETLIMWFNMAAEELRETLGHYSYIHPRDSYRYLVQLCFVLDHRYRIRAYNTPVTDLLGYEENALHGRLFKELLAAESLQVWKTAKARIKQDDPYTTPLVFTAGRQFLVPAFCTFSELRDTRGHPSGILVTSTETVLQTDLPNRQEGIYDRDTIKNAQTPFRTTAVPYGTPDIHLLQEVYDYILGNLGEPLPTLRQLAHNFGTNEYKLKQEFKQVFQKTIFQCYHQERLRKARLLVEHSGMELPDIARKCGFRDYPNFSRAFKKKFGHSPKQLQKKRLPKDRKNGKSTPNRKYGGC</sequence>
<dbReference type="InterPro" id="IPR053142">
    <property type="entry name" value="PchR_regulatory_protein"/>
</dbReference>
<accession>A0A1K1M8W3</accession>
<dbReference type="OrthoDB" id="1451418at2"/>
<dbReference type="AlphaFoldDB" id="A0A1K1M8W3"/>
<dbReference type="Gene3D" id="3.30.450.20">
    <property type="entry name" value="PAS domain"/>
    <property type="match status" value="1"/>
</dbReference>
<dbReference type="InterPro" id="IPR035965">
    <property type="entry name" value="PAS-like_dom_sf"/>
</dbReference>
<protein>
    <submittedName>
        <fullName evidence="6">AraC-type DNA-binding protein</fullName>
    </submittedName>
</protein>
<keyword evidence="3" id="KW-0804">Transcription</keyword>
<evidence type="ECO:0000256" key="2">
    <source>
        <dbReference type="ARBA" id="ARBA00023125"/>
    </source>
</evidence>
<feature type="region of interest" description="Disordered" evidence="4">
    <location>
        <begin position="304"/>
        <end position="334"/>
    </location>
</feature>
<dbReference type="GO" id="GO:0043565">
    <property type="term" value="F:sequence-specific DNA binding"/>
    <property type="evidence" value="ECO:0007669"/>
    <property type="project" value="InterPro"/>
</dbReference>
<dbReference type="SUPFAM" id="SSF46689">
    <property type="entry name" value="Homeodomain-like"/>
    <property type="match status" value="1"/>
</dbReference>
<keyword evidence="2 6" id="KW-0238">DNA-binding</keyword>
<gene>
    <name evidence="6" type="ORF">SAMN02927921_00482</name>
</gene>
<dbReference type="PROSITE" id="PS00041">
    <property type="entry name" value="HTH_ARAC_FAMILY_1"/>
    <property type="match status" value="1"/>
</dbReference>
<feature type="compositionally biased region" description="Basic residues" evidence="4">
    <location>
        <begin position="304"/>
        <end position="323"/>
    </location>
</feature>
<dbReference type="PANTHER" id="PTHR47893:SF1">
    <property type="entry name" value="REGULATORY PROTEIN PCHR"/>
    <property type="match status" value="1"/>
</dbReference>
<evidence type="ECO:0000313" key="7">
    <source>
        <dbReference type="Proteomes" id="UP000182248"/>
    </source>
</evidence>
<keyword evidence="7" id="KW-1185">Reference proteome</keyword>
<proteinExistence type="predicted"/>
<dbReference type="InterPro" id="IPR009057">
    <property type="entry name" value="Homeodomain-like_sf"/>
</dbReference>
<evidence type="ECO:0000256" key="4">
    <source>
        <dbReference type="SAM" id="MobiDB-lite"/>
    </source>
</evidence>
<evidence type="ECO:0000256" key="1">
    <source>
        <dbReference type="ARBA" id="ARBA00023015"/>
    </source>
</evidence>
<dbReference type="InterPro" id="IPR000014">
    <property type="entry name" value="PAS"/>
</dbReference>